<dbReference type="RefSeq" id="WP_006968251.1">
    <property type="nucleotide sequence ID" value="NZ_APJX01000012.1"/>
</dbReference>
<accession>S0FRW6</accession>
<gene>
    <name evidence="2" type="ORF">Dpo_12c00910</name>
</gene>
<sequence>MRIVFTVILITSLVLVILIPAGLVIMVFDLHPHIRISGPVAGADIQRARQILAPLKSSQEKSMALTSLTISENDLNLLLTYGLTQFADVEKMAFQAHLFPETAVVYASIQVSDIFPIKWINLAAAVHLQPGKLKIQQLRVGRIQVPDPIVQWMADQIHAKGMDTPRYAHAISVARQIQTLDIDKDRLTLEFQWNPLILATLTGEAKKQLFSSEHQKRLIEYHNYLVKLSSSFRQKKQSLSAVMKPLFRRAVENTALSQDPVSENTAVLQVMAAYVMNQDLGGFLSPDIRHTVSSSRPDVVFVLYGREDLAQHFLSSAAITVLASGKLARSMGMAKEMEDAQTKSGYSFVDISANEAGIRLAEFAVSGPVNARLMQQRAAELSRENQFMPDIKHLPENMTAEAFQNQFNSPHSAAFARIMHQIESSIDACHIHQN</sequence>
<dbReference type="Proteomes" id="UP000014216">
    <property type="component" value="Unassembled WGS sequence"/>
</dbReference>
<name>S0FRW6_9BACT</name>
<keyword evidence="1" id="KW-0472">Membrane</keyword>
<dbReference type="AlphaFoldDB" id="S0FRW6"/>
<evidence type="ECO:0000313" key="3">
    <source>
        <dbReference type="Proteomes" id="UP000014216"/>
    </source>
</evidence>
<dbReference type="OrthoDB" id="9997at2"/>
<feature type="transmembrane region" description="Helical" evidence="1">
    <location>
        <begin position="7"/>
        <end position="28"/>
    </location>
</feature>
<reference evidence="2 3" key="1">
    <citation type="journal article" date="2013" name="Genome Announc.">
        <title>Draft Genome Sequence of Desulfotignum phosphitoxidans DSM 13687 Strain FiPS-3.</title>
        <authorList>
            <person name="Poehlein A."/>
            <person name="Daniel R."/>
            <person name="Simeonova D.D."/>
        </authorList>
    </citation>
    <scope>NUCLEOTIDE SEQUENCE [LARGE SCALE GENOMIC DNA]</scope>
    <source>
        <strain evidence="2 3">DSM 13687</strain>
    </source>
</reference>
<proteinExistence type="predicted"/>
<evidence type="ECO:0000256" key="1">
    <source>
        <dbReference type="SAM" id="Phobius"/>
    </source>
</evidence>
<dbReference type="EMBL" id="APJX01000012">
    <property type="protein sequence ID" value="EMS77813.1"/>
    <property type="molecule type" value="Genomic_DNA"/>
</dbReference>
<comment type="caution">
    <text evidence="2">The sequence shown here is derived from an EMBL/GenBank/DDBJ whole genome shotgun (WGS) entry which is preliminary data.</text>
</comment>
<keyword evidence="1" id="KW-1133">Transmembrane helix</keyword>
<organism evidence="2 3">
    <name type="scientific">Desulfotignum phosphitoxidans DSM 13687</name>
    <dbReference type="NCBI Taxonomy" id="1286635"/>
    <lineage>
        <taxon>Bacteria</taxon>
        <taxon>Pseudomonadati</taxon>
        <taxon>Thermodesulfobacteriota</taxon>
        <taxon>Desulfobacteria</taxon>
        <taxon>Desulfobacterales</taxon>
        <taxon>Desulfobacteraceae</taxon>
        <taxon>Desulfotignum</taxon>
    </lineage>
</organism>
<keyword evidence="1" id="KW-0812">Transmembrane</keyword>
<protein>
    <submittedName>
        <fullName evidence="2">Putative periplasmic lipoprotein, DUF2279</fullName>
    </submittedName>
</protein>
<keyword evidence="2" id="KW-0449">Lipoprotein</keyword>
<evidence type="ECO:0000313" key="2">
    <source>
        <dbReference type="EMBL" id="EMS77813.1"/>
    </source>
</evidence>
<keyword evidence="3" id="KW-1185">Reference proteome</keyword>